<feature type="compositionally biased region" description="Low complexity" evidence="11">
    <location>
        <begin position="178"/>
        <end position="189"/>
    </location>
</feature>
<dbReference type="FunFam" id="1.10.10.60:FF:000286">
    <property type="entry name" value="Homeobox transcription factor"/>
    <property type="match status" value="1"/>
</dbReference>
<dbReference type="Proteomes" id="UP000266188">
    <property type="component" value="Unassembled WGS sequence"/>
</dbReference>
<dbReference type="STRING" id="2070753.A0A3A2Z7C0"/>
<dbReference type="OrthoDB" id="6159439at2759"/>
<dbReference type="EMBL" id="MVGC01000624">
    <property type="protein sequence ID" value="RJE18103.1"/>
    <property type="molecule type" value="Genomic_DNA"/>
</dbReference>
<name>A0A3A2Z7C0_9EURO</name>
<evidence type="ECO:0000256" key="3">
    <source>
        <dbReference type="ARBA" id="ARBA00023125"/>
    </source>
</evidence>
<keyword evidence="2" id="KW-0805">Transcription regulation</keyword>
<feature type="domain" description="Homeobox" evidence="12">
    <location>
        <begin position="48"/>
        <end position="108"/>
    </location>
</feature>
<feature type="compositionally biased region" description="Polar residues" evidence="11">
    <location>
        <begin position="141"/>
        <end position="162"/>
    </location>
</feature>
<comment type="subcellular location">
    <subcellularLocation>
        <location evidence="1 9 10">Nucleus</location>
    </subcellularLocation>
</comment>
<feature type="compositionally biased region" description="Basic and acidic residues" evidence="11">
    <location>
        <begin position="57"/>
        <end position="80"/>
    </location>
</feature>
<dbReference type="PANTHER" id="PTHR24324">
    <property type="entry name" value="HOMEOBOX PROTEIN HHEX"/>
    <property type="match status" value="1"/>
</dbReference>
<dbReference type="Pfam" id="PF00046">
    <property type="entry name" value="Homeodomain"/>
    <property type="match status" value="1"/>
</dbReference>
<evidence type="ECO:0000256" key="1">
    <source>
        <dbReference type="ARBA" id="ARBA00004123"/>
    </source>
</evidence>
<feature type="region of interest" description="Disordered" evidence="11">
    <location>
        <begin position="357"/>
        <end position="379"/>
    </location>
</feature>
<dbReference type="GO" id="GO:0000122">
    <property type="term" value="P:negative regulation of transcription by RNA polymerase II"/>
    <property type="evidence" value="ECO:0007669"/>
    <property type="project" value="UniProtKB-ARBA"/>
</dbReference>
<feature type="region of interest" description="Disordered" evidence="11">
    <location>
        <begin position="98"/>
        <end position="250"/>
    </location>
</feature>
<evidence type="ECO:0000259" key="12">
    <source>
        <dbReference type="PROSITE" id="PS50071"/>
    </source>
</evidence>
<feature type="compositionally biased region" description="Polar residues" evidence="11">
    <location>
        <begin position="362"/>
        <end position="373"/>
    </location>
</feature>
<dbReference type="InterPro" id="IPR009057">
    <property type="entry name" value="Homeodomain-like_sf"/>
</dbReference>
<feature type="DNA-binding region" description="Homeobox" evidence="9">
    <location>
        <begin position="50"/>
        <end position="109"/>
    </location>
</feature>
<keyword evidence="5" id="KW-0804">Transcription</keyword>
<protein>
    <submittedName>
        <fullName evidence="13">Homeobox transcription factor</fullName>
    </submittedName>
</protein>
<gene>
    <name evidence="13" type="ORF">PHISCL_09562</name>
</gene>
<dbReference type="InterPro" id="IPR001356">
    <property type="entry name" value="HD"/>
</dbReference>
<evidence type="ECO:0000313" key="13">
    <source>
        <dbReference type="EMBL" id="RJE18103.1"/>
    </source>
</evidence>
<dbReference type="InterPro" id="IPR051000">
    <property type="entry name" value="Homeobox_DNA-bind_prot"/>
</dbReference>
<dbReference type="SMART" id="SM00389">
    <property type="entry name" value="HOX"/>
    <property type="match status" value="1"/>
</dbReference>
<dbReference type="GO" id="GO:0005634">
    <property type="term" value="C:nucleus"/>
    <property type="evidence" value="ECO:0007669"/>
    <property type="project" value="UniProtKB-SubCell"/>
</dbReference>
<evidence type="ECO:0000256" key="11">
    <source>
        <dbReference type="SAM" id="MobiDB-lite"/>
    </source>
</evidence>
<dbReference type="InterPro" id="IPR017970">
    <property type="entry name" value="Homeobox_CS"/>
</dbReference>
<keyword evidence="6 9" id="KW-0539">Nucleus</keyword>
<feature type="region of interest" description="Disordered" evidence="11">
    <location>
        <begin position="394"/>
        <end position="431"/>
    </location>
</feature>
<keyword evidence="4 9" id="KW-0371">Homeobox</keyword>
<comment type="caution">
    <text evidence="13">The sequence shown here is derived from an EMBL/GenBank/DDBJ whole genome shotgun (WGS) entry which is preliminary data.</text>
</comment>
<evidence type="ECO:0000256" key="2">
    <source>
        <dbReference type="ARBA" id="ARBA00023015"/>
    </source>
</evidence>
<dbReference type="GO" id="GO:0000978">
    <property type="term" value="F:RNA polymerase II cis-regulatory region sequence-specific DNA binding"/>
    <property type="evidence" value="ECO:0007669"/>
    <property type="project" value="TreeGrafter"/>
</dbReference>
<comment type="subunit">
    <text evidence="8">Interacts with MCM1.</text>
</comment>
<feature type="compositionally biased region" description="Polar residues" evidence="11">
    <location>
        <begin position="190"/>
        <end position="204"/>
    </location>
</feature>
<accession>A0A3A2Z7C0</accession>
<dbReference type="PROSITE" id="PS00027">
    <property type="entry name" value="HOMEOBOX_1"/>
    <property type="match status" value="1"/>
</dbReference>
<dbReference type="PROSITE" id="PS50071">
    <property type="entry name" value="HOMEOBOX_2"/>
    <property type="match status" value="1"/>
</dbReference>
<dbReference type="GO" id="GO:0000082">
    <property type="term" value="P:G1/S transition of mitotic cell cycle"/>
    <property type="evidence" value="ECO:0007669"/>
    <property type="project" value="UniProtKB-ARBA"/>
</dbReference>
<feature type="region of interest" description="Disordered" evidence="11">
    <location>
        <begin position="283"/>
        <end position="302"/>
    </location>
</feature>
<evidence type="ECO:0000313" key="14">
    <source>
        <dbReference type="Proteomes" id="UP000266188"/>
    </source>
</evidence>
<keyword evidence="14" id="KW-1185">Reference proteome</keyword>
<dbReference type="AlphaFoldDB" id="A0A3A2Z7C0"/>
<dbReference type="Gene3D" id="1.10.10.60">
    <property type="entry name" value="Homeodomain-like"/>
    <property type="match status" value="1"/>
</dbReference>
<feature type="region of interest" description="Disordered" evidence="11">
    <location>
        <begin position="480"/>
        <end position="521"/>
    </location>
</feature>
<dbReference type="GO" id="GO:0000981">
    <property type="term" value="F:DNA-binding transcription factor activity, RNA polymerase II-specific"/>
    <property type="evidence" value="ECO:0007669"/>
    <property type="project" value="InterPro"/>
</dbReference>
<feature type="compositionally biased region" description="Polar residues" evidence="11">
    <location>
        <begin position="394"/>
        <end position="412"/>
    </location>
</feature>
<evidence type="ECO:0000256" key="9">
    <source>
        <dbReference type="PROSITE-ProRule" id="PRU00108"/>
    </source>
</evidence>
<dbReference type="GO" id="GO:0030154">
    <property type="term" value="P:cell differentiation"/>
    <property type="evidence" value="ECO:0007669"/>
    <property type="project" value="TreeGrafter"/>
</dbReference>
<keyword evidence="3 9" id="KW-0238">DNA-binding</keyword>
<proteinExistence type="predicted"/>
<sequence>MSDPEPSVPASPPPSAQVSDPAAVHYSFLVHSQKTLTENLPPRVENKLLARQKRRRTSPEDHAILEAEYQRNPKPDKASRADIVSRVSLGPKEVQIWFQNRRQNDRRRSKPLEPHELIPPRASLANPANRRPHDNVPVEPGSSSGAEQSDGQNKHATVSPSQLDIIRGNEDVSVQHPTSSQTSTDTASSEGSQQGANETALDQASQDDEPHLHSAKRKRALSDIHGDASNTQRPLVMDKPHDKSPPSLRLSLSFDGEAMVRKQGELTPSPPKGRNALRIAMSSDGKAVIRGGDEPSPSKNRISMLSARKPRFPALRRSSSAVVLGGSRNAMLEKDKIFGRSRDPRNWESFFDTDARSALATPPSSQGQCTSDSPGLFRSRNQRPLQRTLSARHNSLAGNSPDQHNSPVSQQMGEKRRKLSRTVSSLGRLETDRNMAINKPSTHPLKVSNTLNNKKGDDYLDECGDSDKENWIPGTRTSRVRRRTTSHNAQRPVLKESNGRGGRVNKNLGTMSGGRRSRIPQGQQNKLLGKDIPEISQMCPPSWPVPAAQAMKKTWIASKAYCH</sequence>
<dbReference type="SUPFAM" id="SSF46689">
    <property type="entry name" value="Homeodomain-like"/>
    <property type="match status" value="1"/>
</dbReference>
<reference evidence="14" key="1">
    <citation type="submission" date="2017-02" db="EMBL/GenBank/DDBJ databases">
        <authorList>
            <person name="Tafer H."/>
            <person name="Lopandic K."/>
        </authorList>
    </citation>
    <scope>NUCLEOTIDE SEQUENCE [LARGE SCALE GENOMIC DNA]</scope>
    <source>
        <strain evidence="14">CBS 366.77</strain>
    </source>
</reference>
<organism evidence="13 14">
    <name type="scientific">Aspergillus sclerotialis</name>
    <dbReference type="NCBI Taxonomy" id="2070753"/>
    <lineage>
        <taxon>Eukaryota</taxon>
        <taxon>Fungi</taxon>
        <taxon>Dikarya</taxon>
        <taxon>Ascomycota</taxon>
        <taxon>Pezizomycotina</taxon>
        <taxon>Eurotiomycetes</taxon>
        <taxon>Eurotiomycetidae</taxon>
        <taxon>Eurotiales</taxon>
        <taxon>Aspergillaceae</taxon>
        <taxon>Aspergillus</taxon>
        <taxon>Aspergillus subgen. Polypaecilum</taxon>
    </lineage>
</organism>
<evidence type="ECO:0000256" key="8">
    <source>
        <dbReference type="ARBA" id="ARBA00065092"/>
    </source>
</evidence>
<dbReference type="CDD" id="cd00086">
    <property type="entry name" value="homeodomain"/>
    <property type="match status" value="1"/>
</dbReference>
<dbReference type="PANTHER" id="PTHR24324:SF9">
    <property type="entry name" value="HOMEOBOX DOMAIN-CONTAINING PROTEIN"/>
    <property type="match status" value="1"/>
</dbReference>
<evidence type="ECO:0000256" key="6">
    <source>
        <dbReference type="ARBA" id="ARBA00023242"/>
    </source>
</evidence>
<evidence type="ECO:0000256" key="4">
    <source>
        <dbReference type="ARBA" id="ARBA00023155"/>
    </source>
</evidence>
<keyword evidence="7" id="KW-0131">Cell cycle</keyword>
<feature type="region of interest" description="Disordered" evidence="11">
    <location>
        <begin position="37"/>
        <end position="81"/>
    </location>
</feature>
<evidence type="ECO:0000256" key="7">
    <source>
        <dbReference type="ARBA" id="ARBA00023306"/>
    </source>
</evidence>
<evidence type="ECO:0000256" key="10">
    <source>
        <dbReference type="RuleBase" id="RU000682"/>
    </source>
</evidence>
<evidence type="ECO:0000256" key="5">
    <source>
        <dbReference type="ARBA" id="ARBA00023163"/>
    </source>
</evidence>